<dbReference type="EMBL" id="JXXR01000016">
    <property type="protein sequence ID" value="KJY71446.1"/>
    <property type="molecule type" value="Genomic_DNA"/>
</dbReference>
<dbReference type="Gene3D" id="2.30.110.10">
    <property type="entry name" value="Electron Transport, Fmn-binding Protein, Chain A"/>
    <property type="match status" value="1"/>
</dbReference>
<dbReference type="InterPro" id="IPR012349">
    <property type="entry name" value="Split_barrel_FMN-bd"/>
</dbReference>
<dbReference type="RefSeq" id="WP_045986511.1">
    <property type="nucleotide sequence ID" value="NZ_CP063052.1"/>
</dbReference>
<dbReference type="Pfam" id="PF07238">
    <property type="entry name" value="PilZ"/>
    <property type="match status" value="1"/>
</dbReference>
<dbReference type="AlphaFoldDB" id="A0A837G517"/>
<protein>
    <recommendedName>
        <fullName evidence="1">PilZ domain-containing protein</fullName>
    </recommendedName>
</protein>
<evidence type="ECO:0000313" key="2">
    <source>
        <dbReference type="EMBL" id="KJY71446.1"/>
    </source>
</evidence>
<proteinExistence type="predicted"/>
<sequence>MTEATQSETAEVIELSSAEAAQTKEAPKPPSDNIKYGEDAFRDVKPLSEVAFLITTPTGKNLKGKTKYIGLHSNNLMLLEMPKVSPKEVAVFFQRGYAIKACVISEAGEGARIYFKSKLEYVIEAGGNSLFLITLPAATQVAAGLRESARLELALEGVLAPQSHHFKCQIRDISSNGCLIVVDRNLTNHKVGDLISLSIQVTETDKVAEPQVLEAVVRNVKMTSRYCKFGVQFEKSSLELVASLIEGLNFCQMSQKFTL</sequence>
<organism evidence="2">
    <name type="scientific">Vibrio coralliilyticus</name>
    <dbReference type="NCBI Taxonomy" id="190893"/>
    <lineage>
        <taxon>Bacteria</taxon>
        <taxon>Pseudomonadati</taxon>
        <taxon>Pseudomonadota</taxon>
        <taxon>Gammaproteobacteria</taxon>
        <taxon>Vibrionales</taxon>
        <taxon>Vibrionaceae</taxon>
        <taxon>Vibrio</taxon>
    </lineage>
</organism>
<dbReference type="SUPFAM" id="SSF141371">
    <property type="entry name" value="PilZ domain-like"/>
    <property type="match status" value="2"/>
</dbReference>
<dbReference type="InterPro" id="IPR009875">
    <property type="entry name" value="PilZ_domain"/>
</dbReference>
<feature type="domain" description="PilZ" evidence="1">
    <location>
        <begin position="146"/>
        <end position="245"/>
    </location>
</feature>
<reference evidence="2" key="1">
    <citation type="journal article" date="2015" name="BMC Genomics">
        <title>Genome mining reveals unlocked bioactive potential of marine Gram-negative bacteria.</title>
        <authorList>
            <person name="Machado H."/>
            <person name="Sonnenschein E.C."/>
            <person name="Melchiorsen J."/>
            <person name="Gram L."/>
        </authorList>
    </citation>
    <scope>NUCLEOTIDE SEQUENCE</scope>
    <source>
        <strain evidence="2">S2052</strain>
    </source>
</reference>
<dbReference type="GO" id="GO:0035438">
    <property type="term" value="F:cyclic-di-GMP binding"/>
    <property type="evidence" value="ECO:0007669"/>
    <property type="project" value="InterPro"/>
</dbReference>
<evidence type="ECO:0000259" key="1">
    <source>
        <dbReference type="Pfam" id="PF07238"/>
    </source>
</evidence>
<dbReference type="Gene3D" id="2.40.10.220">
    <property type="entry name" value="predicted glycosyltransferase like domains"/>
    <property type="match status" value="1"/>
</dbReference>
<gene>
    <name evidence="2" type="ORF">TW71_15680</name>
</gene>
<comment type="caution">
    <text evidence="2">The sequence shown here is derived from an EMBL/GenBank/DDBJ whole genome shotgun (WGS) entry which is preliminary data.</text>
</comment>
<accession>A0A837G517</accession>
<name>A0A837G517_9VIBR</name>